<comment type="caution">
    <text evidence="7">The sequence shown here is derived from an EMBL/GenBank/DDBJ whole genome shotgun (WGS) entry which is preliminary data.</text>
</comment>
<dbReference type="PANTHER" id="PTHR41299">
    <property type="entry name" value="THIAMINE PYROPHOSPHOKINASE"/>
    <property type="match status" value="1"/>
</dbReference>
<evidence type="ECO:0000259" key="6">
    <source>
        <dbReference type="Pfam" id="PF04263"/>
    </source>
</evidence>
<dbReference type="GO" id="GO:0004788">
    <property type="term" value="F:thiamine diphosphokinase activity"/>
    <property type="evidence" value="ECO:0007669"/>
    <property type="project" value="UniProtKB-UniRule"/>
</dbReference>
<keyword evidence="2" id="KW-0547">Nucleotide-binding</keyword>
<keyword evidence="1 7" id="KW-0808">Transferase</keyword>
<dbReference type="PANTHER" id="PTHR41299:SF1">
    <property type="entry name" value="THIAMINE PYROPHOSPHOKINASE"/>
    <property type="match status" value="1"/>
</dbReference>
<dbReference type="InterPro" id="IPR036759">
    <property type="entry name" value="TPK_catalytic_sf"/>
</dbReference>
<dbReference type="GO" id="GO:0006772">
    <property type="term" value="P:thiamine metabolic process"/>
    <property type="evidence" value="ECO:0007669"/>
    <property type="project" value="UniProtKB-UniRule"/>
</dbReference>
<evidence type="ECO:0000313" key="8">
    <source>
        <dbReference type="Proteomes" id="UP001227162"/>
    </source>
</evidence>
<dbReference type="AlphaFoldDB" id="A0AAJ1UEZ3"/>
<evidence type="ECO:0000256" key="3">
    <source>
        <dbReference type="ARBA" id="ARBA00022777"/>
    </source>
</evidence>
<protein>
    <recommendedName>
        <fullName evidence="5">Thiamine diphosphokinase</fullName>
        <ecNumber evidence="5">2.7.6.2</ecNumber>
    </recommendedName>
</protein>
<evidence type="ECO:0000256" key="1">
    <source>
        <dbReference type="ARBA" id="ARBA00022679"/>
    </source>
</evidence>
<keyword evidence="4" id="KW-0067">ATP-binding</keyword>
<dbReference type="GO" id="GO:0030975">
    <property type="term" value="F:thiamine binding"/>
    <property type="evidence" value="ECO:0007669"/>
    <property type="project" value="InterPro"/>
</dbReference>
<feature type="domain" description="Thiamin pyrophosphokinase catalytic" evidence="6">
    <location>
        <begin position="30"/>
        <end position="121"/>
    </location>
</feature>
<reference evidence="7" key="1">
    <citation type="submission" date="2022-07" db="EMBL/GenBank/DDBJ databases">
        <authorList>
            <person name="Otstavnykh N."/>
            <person name="Isaeva M."/>
            <person name="Bystritskaya E."/>
        </authorList>
    </citation>
    <scope>NUCLEOTIDE SEQUENCE</scope>
    <source>
        <strain evidence="7">10Alg 79</strain>
    </source>
</reference>
<accession>A0AAJ1UEZ3</accession>
<keyword evidence="3" id="KW-0418">Kinase</keyword>
<dbReference type="InterPro" id="IPR007371">
    <property type="entry name" value="TPK_catalytic"/>
</dbReference>
<dbReference type="Pfam" id="PF04263">
    <property type="entry name" value="TPK_catalytic"/>
    <property type="match status" value="1"/>
</dbReference>
<evidence type="ECO:0000256" key="4">
    <source>
        <dbReference type="ARBA" id="ARBA00022840"/>
    </source>
</evidence>
<dbReference type="Proteomes" id="UP001227162">
    <property type="component" value="Unassembled WGS sequence"/>
</dbReference>
<sequence>MLTRIVHENRPVTLIGGGKVKKSLLRAAIVHAPGVVCADGGARAALKAGLEPLAVIGDFDSIDAKTRAAIAPERLHPVEEQDSTDFEKALRAIEAPLVIGVGFHGGRVDHQLAALHGLLRYPERRVVLLSGQDAVFLLPPELRLDLGTGTRVSLFPMLGVGVRSDGLRWATEGIEFVPGGRIGTSNEAMGPVQLRADGPGMLGIVPVAELARVVEALLGAGAGWPAL</sequence>
<dbReference type="InterPro" id="IPR036371">
    <property type="entry name" value="TPK_B1-bd_sf"/>
</dbReference>
<dbReference type="RefSeq" id="WP_317626451.1">
    <property type="nucleotide sequence ID" value="NZ_JANFFA010000003.1"/>
</dbReference>
<keyword evidence="8" id="KW-1185">Reference proteome</keyword>
<dbReference type="InterPro" id="IPR053149">
    <property type="entry name" value="TPK"/>
</dbReference>
<organism evidence="7 8">
    <name type="scientific">Rhodalgimonas zhirmunskyi</name>
    <dbReference type="NCBI Taxonomy" id="2964767"/>
    <lineage>
        <taxon>Bacteria</taxon>
        <taxon>Pseudomonadati</taxon>
        <taxon>Pseudomonadota</taxon>
        <taxon>Alphaproteobacteria</taxon>
        <taxon>Rhodobacterales</taxon>
        <taxon>Roseobacteraceae</taxon>
        <taxon>Rhodalgimonas</taxon>
    </lineage>
</organism>
<dbReference type="SUPFAM" id="SSF63999">
    <property type="entry name" value="Thiamin pyrophosphokinase, catalytic domain"/>
    <property type="match status" value="1"/>
</dbReference>
<dbReference type="EMBL" id="JANFFA010000003">
    <property type="protein sequence ID" value="MDQ2094842.1"/>
    <property type="molecule type" value="Genomic_DNA"/>
</dbReference>
<name>A0AAJ1UEZ3_9RHOB</name>
<dbReference type="NCBIfam" id="TIGR01378">
    <property type="entry name" value="thi_PPkinase"/>
    <property type="match status" value="1"/>
</dbReference>
<dbReference type="GO" id="GO:0016301">
    <property type="term" value="F:kinase activity"/>
    <property type="evidence" value="ECO:0007669"/>
    <property type="project" value="UniProtKB-KW"/>
</dbReference>
<dbReference type="CDD" id="cd07995">
    <property type="entry name" value="TPK"/>
    <property type="match status" value="1"/>
</dbReference>
<evidence type="ECO:0000256" key="5">
    <source>
        <dbReference type="NCBIfam" id="TIGR01378"/>
    </source>
</evidence>
<dbReference type="Gene3D" id="3.40.50.10240">
    <property type="entry name" value="Thiamin pyrophosphokinase, catalytic domain"/>
    <property type="match status" value="1"/>
</dbReference>
<dbReference type="GO" id="GO:0005524">
    <property type="term" value="F:ATP binding"/>
    <property type="evidence" value="ECO:0007669"/>
    <property type="project" value="UniProtKB-KW"/>
</dbReference>
<evidence type="ECO:0000256" key="2">
    <source>
        <dbReference type="ARBA" id="ARBA00022741"/>
    </source>
</evidence>
<proteinExistence type="predicted"/>
<reference evidence="7" key="2">
    <citation type="submission" date="2023-04" db="EMBL/GenBank/DDBJ databases">
        <title>'Rhodoalgimonas zhirmunskyi' gen. nov., isolated from a red alga.</title>
        <authorList>
            <person name="Nedashkovskaya O.I."/>
            <person name="Otstavnykh N.Y."/>
            <person name="Bystritskaya E.P."/>
            <person name="Balabanova L.A."/>
            <person name="Isaeva M.P."/>
        </authorList>
    </citation>
    <scope>NUCLEOTIDE SEQUENCE</scope>
    <source>
        <strain evidence="7">10Alg 79</strain>
    </source>
</reference>
<gene>
    <name evidence="7" type="ORF">NOI20_12025</name>
</gene>
<evidence type="ECO:0000313" key="7">
    <source>
        <dbReference type="EMBL" id="MDQ2094842.1"/>
    </source>
</evidence>
<dbReference type="InterPro" id="IPR006282">
    <property type="entry name" value="Thi_PPkinase"/>
</dbReference>
<dbReference type="GO" id="GO:0009229">
    <property type="term" value="P:thiamine diphosphate biosynthetic process"/>
    <property type="evidence" value="ECO:0007669"/>
    <property type="project" value="InterPro"/>
</dbReference>
<dbReference type="EC" id="2.7.6.2" evidence="5"/>
<dbReference type="SUPFAM" id="SSF63862">
    <property type="entry name" value="Thiamin pyrophosphokinase, substrate-binding domain"/>
    <property type="match status" value="1"/>
</dbReference>